<dbReference type="EMBL" id="JAEOAQ010000007">
    <property type="protein sequence ID" value="KAG5417405.1"/>
    <property type="molecule type" value="Genomic_DNA"/>
</dbReference>
<comment type="caution">
    <text evidence="2">The sequence shown here is derived from an EMBL/GenBank/DDBJ whole genome shotgun (WGS) entry which is preliminary data.</text>
</comment>
<protein>
    <recommendedName>
        <fullName evidence="1">F-box domain-containing protein</fullName>
    </recommendedName>
</protein>
<dbReference type="Proteomes" id="UP000669133">
    <property type="component" value="Unassembled WGS sequence"/>
</dbReference>
<dbReference type="PROSITE" id="PS50181">
    <property type="entry name" value="FBOX"/>
    <property type="match status" value="1"/>
</dbReference>
<gene>
    <name evidence="2" type="ORF">I9W82_005038</name>
</gene>
<sequence>MASLTSLPHGALEEIFSQLNQHYTLALAPLHSKFHYVAKPKLYRNIYVYTPWKLNDKLEPNESGLTFRIPNNLNNCKSMKYSIISSDVFERYFMRMDPMQEINRLEMYGHNMTMIHCIFRHFKKIKVFELVAMFYPKPTYLDRQPDYLKFMQQYLDSYGCNTHYICPIYIGRFSKPTLVDVKSINITEWYCYNQLDGLHSSKSLTELKIYHSSGECHMRFRFTMKLRSLHIFDCWGKLAFNFPLCDFFDTSCLCELSLKGDIKLKTVFSCTDMEQEFPRLEQLCIRFDGKKYAPSAVYILKEYKHAKLKSLVITSRTSLVSDARAVCSLIANFPRSSINWWNEIFTCWTRRLLSHNMTVLSPNLPFGVVGYHFIESTRDDLTNFEHTITYSGREVRVKLRRLYTQTELYTICNIRDSHSKIRRER</sequence>
<proteinExistence type="predicted"/>
<dbReference type="GeneID" id="93653667"/>
<dbReference type="Gene3D" id="3.80.10.10">
    <property type="entry name" value="Ribonuclease Inhibitor"/>
    <property type="match status" value="1"/>
</dbReference>
<reference evidence="2 3" key="1">
    <citation type="submission" date="2020-12" db="EMBL/GenBank/DDBJ databases">
        <title>Effect of drift, selection, and recombination on the evolution of hybrid genomes in Candida yeast pathogens.</title>
        <authorList>
            <person name="Mixao V."/>
            <person name="Ksiezopolska E."/>
            <person name="Saus E."/>
            <person name="Boekhout T."/>
            <person name="Gacser A."/>
            <person name="Gabaldon T."/>
        </authorList>
    </citation>
    <scope>NUCLEOTIDE SEQUENCE [LARGE SCALE GENOMIC DNA]</scope>
    <source>
        <strain evidence="2 3">BP57</strain>
    </source>
</reference>
<name>A0A8H7ZDG4_9ASCO</name>
<evidence type="ECO:0000259" key="1">
    <source>
        <dbReference type="PROSITE" id="PS50181"/>
    </source>
</evidence>
<dbReference type="InterPro" id="IPR001810">
    <property type="entry name" value="F-box_dom"/>
</dbReference>
<evidence type="ECO:0000313" key="3">
    <source>
        <dbReference type="Proteomes" id="UP000669133"/>
    </source>
</evidence>
<dbReference type="SUPFAM" id="SSF52047">
    <property type="entry name" value="RNI-like"/>
    <property type="match status" value="1"/>
</dbReference>
<dbReference type="RefSeq" id="XP_067546521.1">
    <property type="nucleotide sequence ID" value="XM_067694174.1"/>
</dbReference>
<dbReference type="OrthoDB" id="4023491at2759"/>
<organism evidence="2 3">
    <name type="scientific">Candida metapsilosis</name>
    <dbReference type="NCBI Taxonomy" id="273372"/>
    <lineage>
        <taxon>Eukaryota</taxon>
        <taxon>Fungi</taxon>
        <taxon>Dikarya</taxon>
        <taxon>Ascomycota</taxon>
        <taxon>Saccharomycotina</taxon>
        <taxon>Pichiomycetes</taxon>
        <taxon>Debaryomycetaceae</taxon>
        <taxon>Candida/Lodderomyces clade</taxon>
        <taxon>Candida</taxon>
    </lineage>
</organism>
<dbReference type="AlphaFoldDB" id="A0A8H7ZDG4"/>
<dbReference type="InterPro" id="IPR032675">
    <property type="entry name" value="LRR_dom_sf"/>
</dbReference>
<evidence type="ECO:0000313" key="2">
    <source>
        <dbReference type="EMBL" id="KAG5417405.1"/>
    </source>
</evidence>
<keyword evidence="3" id="KW-1185">Reference proteome</keyword>
<accession>A0A8H7ZDG4</accession>
<feature type="domain" description="F-box" evidence="1">
    <location>
        <begin position="1"/>
        <end position="46"/>
    </location>
</feature>